<dbReference type="InterPro" id="IPR005149">
    <property type="entry name" value="Tscrpt_reg_PadR_N"/>
</dbReference>
<dbReference type="EMBL" id="JAAEDH010000005">
    <property type="protein sequence ID" value="MBR0654680.1"/>
    <property type="molecule type" value="Genomic_DNA"/>
</dbReference>
<dbReference type="PANTHER" id="PTHR43252">
    <property type="entry name" value="TRANSCRIPTIONAL REGULATOR YQJI"/>
    <property type="match status" value="1"/>
</dbReference>
<dbReference type="Pfam" id="PF03551">
    <property type="entry name" value="PadR"/>
    <property type="match status" value="1"/>
</dbReference>
<organism evidence="2 3">
    <name type="scientific">Plastoroseomonas arctica</name>
    <dbReference type="NCBI Taxonomy" id="1509237"/>
    <lineage>
        <taxon>Bacteria</taxon>
        <taxon>Pseudomonadati</taxon>
        <taxon>Pseudomonadota</taxon>
        <taxon>Alphaproteobacteria</taxon>
        <taxon>Acetobacterales</taxon>
        <taxon>Acetobacteraceae</taxon>
        <taxon>Plastoroseomonas</taxon>
    </lineage>
</organism>
<dbReference type="AlphaFoldDB" id="A0AAF1K1M1"/>
<dbReference type="Gene3D" id="1.10.10.10">
    <property type="entry name" value="Winged helix-like DNA-binding domain superfamily/Winged helix DNA-binding domain"/>
    <property type="match status" value="1"/>
</dbReference>
<dbReference type="InterPro" id="IPR036388">
    <property type="entry name" value="WH-like_DNA-bd_sf"/>
</dbReference>
<keyword evidence="3" id="KW-1185">Reference proteome</keyword>
<accession>A0AAF1K1M1</accession>
<dbReference type="RefSeq" id="WP_211873501.1">
    <property type="nucleotide sequence ID" value="NZ_JAAEDH010000005.1"/>
</dbReference>
<feature type="domain" description="Transcription regulator PadR N-terminal" evidence="1">
    <location>
        <begin position="50"/>
        <end position="119"/>
    </location>
</feature>
<comment type="caution">
    <text evidence="2">The sequence shown here is derived from an EMBL/GenBank/DDBJ whole genome shotgun (WGS) entry which is preliminary data.</text>
</comment>
<reference evidence="2" key="2">
    <citation type="journal article" date="2021" name="Syst. Appl. Microbiol.">
        <title>Roseomonas hellenica sp. nov., isolated from roots of wild-growing Alkanna tinctoria.</title>
        <authorList>
            <person name="Rat A."/>
            <person name="Naranjo H.D."/>
            <person name="Lebbe L."/>
            <person name="Cnockaert M."/>
            <person name="Krigas N."/>
            <person name="Grigoriadou K."/>
            <person name="Maloupa E."/>
            <person name="Willems A."/>
        </authorList>
    </citation>
    <scope>NUCLEOTIDE SEQUENCE</scope>
    <source>
        <strain evidence="2">LMG 28251</strain>
    </source>
</reference>
<dbReference type="PANTHER" id="PTHR43252:SF7">
    <property type="entry name" value="TRANSCRIPTIONAL REGULATOR YQJI"/>
    <property type="match status" value="1"/>
</dbReference>
<gene>
    <name evidence="2" type="ORF">GXW79_06270</name>
</gene>
<protein>
    <submittedName>
        <fullName evidence="2">PadR family transcriptional regulator</fullName>
    </submittedName>
</protein>
<name>A0AAF1K1M1_9PROT</name>
<evidence type="ECO:0000313" key="2">
    <source>
        <dbReference type="EMBL" id="MBR0654680.1"/>
    </source>
</evidence>
<dbReference type="SUPFAM" id="SSF46785">
    <property type="entry name" value="Winged helix' DNA-binding domain"/>
    <property type="match status" value="1"/>
</dbReference>
<dbReference type="InterPro" id="IPR036390">
    <property type="entry name" value="WH_DNA-bd_sf"/>
</dbReference>
<evidence type="ECO:0000313" key="3">
    <source>
        <dbReference type="Proteomes" id="UP001196068"/>
    </source>
</evidence>
<evidence type="ECO:0000259" key="1">
    <source>
        <dbReference type="Pfam" id="PF03551"/>
    </source>
</evidence>
<reference evidence="2" key="1">
    <citation type="submission" date="2020-01" db="EMBL/GenBank/DDBJ databases">
        <authorList>
            <person name="Rat A."/>
        </authorList>
    </citation>
    <scope>NUCLEOTIDE SEQUENCE</scope>
    <source>
        <strain evidence="2">LMG 28251</strain>
    </source>
</reference>
<dbReference type="Proteomes" id="UP001196068">
    <property type="component" value="Unassembled WGS sequence"/>
</dbReference>
<proteinExistence type="predicted"/>
<sequence length="189" mass="20814">MFGHCHHRGEGRRFAGRGFRDRVFGEGHPGREGGRGGARFFDQGELRLVVLKLIQIKPRHGYEIIKEIEERLAGAYSPSPGTIYPTLTLLEDLGQVAVTPEEGGKKLHTITEEGERVLEAAAAQVEAIFARIEGMRSGRPAGSAMQVIRAMHNLKTALRFRMMRGGLSEEQLAAIVTLIDTAARDVERA</sequence>